<dbReference type="AlphaFoldDB" id="A0A7Y0ACB2"/>
<comment type="caution">
    <text evidence="1">The sequence shown here is derived from an EMBL/GenBank/DDBJ whole genome shotgun (WGS) entry which is preliminary data.</text>
</comment>
<proteinExistence type="predicted"/>
<dbReference type="RefSeq" id="WP_169530000.1">
    <property type="nucleotide sequence ID" value="NZ_JABBGH010000001.1"/>
</dbReference>
<organism evidence="1 2">
    <name type="scientific">Hymenobacter polaris</name>
    <dbReference type="NCBI Taxonomy" id="2682546"/>
    <lineage>
        <taxon>Bacteria</taxon>
        <taxon>Pseudomonadati</taxon>
        <taxon>Bacteroidota</taxon>
        <taxon>Cytophagia</taxon>
        <taxon>Cytophagales</taxon>
        <taxon>Hymenobacteraceae</taxon>
        <taxon>Hymenobacter</taxon>
    </lineage>
</organism>
<evidence type="ECO:0000313" key="1">
    <source>
        <dbReference type="EMBL" id="NML64718.1"/>
    </source>
</evidence>
<sequence length="142" mass="16114">MNLQLNPRSGQLRLPNGSLIHPALRPAEVAALGASQPPTHRDISTGWHWYHLQFSDTPYSTGLNLGFFQEQLRTYHFGWSTGLQPKSWDDWSEAAERRWAQEFDEWLTQQVGRARTFAWGSAWAGYDPRSAGSSIVIHYASA</sequence>
<name>A0A7Y0ACB2_9BACT</name>
<gene>
    <name evidence="1" type="ORF">HHL22_05815</name>
</gene>
<dbReference type="Proteomes" id="UP000559626">
    <property type="component" value="Unassembled WGS sequence"/>
</dbReference>
<keyword evidence="2" id="KW-1185">Reference proteome</keyword>
<evidence type="ECO:0000313" key="2">
    <source>
        <dbReference type="Proteomes" id="UP000559626"/>
    </source>
</evidence>
<accession>A0A7Y0ACB2</accession>
<dbReference type="EMBL" id="JABBGH010000001">
    <property type="protein sequence ID" value="NML64718.1"/>
    <property type="molecule type" value="Genomic_DNA"/>
</dbReference>
<protein>
    <submittedName>
        <fullName evidence="1">Uncharacterized protein</fullName>
    </submittedName>
</protein>
<reference evidence="1 2" key="1">
    <citation type="submission" date="2020-04" db="EMBL/GenBank/DDBJ databases">
        <title>Hymenobacter polaris sp. nov., isolated from Arctic soil.</title>
        <authorList>
            <person name="Dahal R.H."/>
        </authorList>
    </citation>
    <scope>NUCLEOTIDE SEQUENCE [LARGE SCALE GENOMIC DNA]</scope>
    <source>
        <strain evidence="1 2">RP-2-7</strain>
    </source>
</reference>